<proteinExistence type="predicted"/>
<feature type="region of interest" description="Disordered" evidence="1">
    <location>
        <begin position="1"/>
        <end position="34"/>
    </location>
</feature>
<organism evidence="2 3">
    <name type="scientific">Leishmania tarentolae</name>
    <name type="common">Sauroleishmania tarentolae</name>
    <dbReference type="NCBI Taxonomy" id="5689"/>
    <lineage>
        <taxon>Eukaryota</taxon>
        <taxon>Discoba</taxon>
        <taxon>Euglenozoa</taxon>
        <taxon>Kinetoplastea</taxon>
        <taxon>Metakinetoplastina</taxon>
        <taxon>Trypanosomatida</taxon>
        <taxon>Trypanosomatidae</taxon>
        <taxon>Leishmaniinae</taxon>
        <taxon>Leishmania</taxon>
        <taxon>lizard Leishmania</taxon>
    </lineage>
</organism>
<evidence type="ECO:0000313" key="3">
    <source>
        <dbReference type="Proteomes" id="UP000419144"/>
    </source>
</evidence>
<feature type="compositionally biased region" description="Basic residues" evidence="1">
    <location>
        <begin position="1"/>
        <end position="11"/>
    </location>
</feature>
<dbReference type="Proteomes" id="UP000419144">
    <property type="component" value="Unassembled WGS sequence"/>
</dbReference>
<dbReference type="OrthoDB" id="265649at2759"/>
<feature type="region of interest" description="Disordered" evidence="1">
    <location>
        <begin position="113"/>
        <end position="157"/>
    </location>
</feature>
<name>A0A640KNP8_LEITA</name>
<keyword evidence="3" id="KW-1185">Reference proteome</keyword>
<evidence type="ECO:0000256" key="1">
    <source>
        <dbReference type="SAM" id="MobiDB-lite"/>
    </source>
</evidence>
<evidence type="ECO:0000313" key="2">
    <source>
        <dbReference type="EMBL" id="GET89069.1"/>
    </source>
</evidence>
<accession>A0A640KNP8</accession>
<sequence>MGHAVSRKKSQEKKPGTVVGAGESPPPITTAKGAPVVASVHEKQLRVDSQEGLTEEMIEGLTRSSVGSSHSKAKDTVKEWIVSANEFVKQSTDALKLHEESMRLLVAQQVKREQHRSGKADPHLLIKQNAPTASGPNYSKNGAINTTKRKPSLGGAA</sequence>
<feature type="compositionally biased region" description="Basic and acidic residues" evidence="1">
    <location>
        <begin position="113"/>
        <end position="124"/>
    </location>
</feature>
<dbReference type="EMBL" id="BLBS01000033">
    <property type="protein sequence ID" value="GET89069.1"/>
    <property type="molecule type" value="Genomic_DNA"/>
</dbReference>
<gene>
    <name evidence="2" type="ORF">LtaPh_2423100</name>
</gene>
<dbReference type="VEuPathDB" id="TriTrypDB:LtaPh_2423100"/>
<reference evidence="2" key="1">
    <citation type="submission" date="2019-11" db="EMBL/GenBank/DDBJ databases">
        <title>Leishmania tarentolae CDS.</title>
        <authorList>
            <person name="Goto Y."/>
            <person name="Yamagishi J."/>
        </authorList>
    </citation>
    <scope>NUCLEOTIDE SEQUENCE [LARGE SCALE GENOMIC DNA]</scope>
    <source>
        <strain evidence="2">Parrot Tar II</strain>
    </source>
</reference>
<feature type="compositionally biased region" description="Polar residues" evidence="1">
    <location>
        <begin position="129"/>
        <end position="146"/>
    </location>
</feature>
<comment type="caution">
    <text evidence="2">The sequence shown here is derived from an EMBL/GenBank/DDBJ whole genome shotgun (WGS) entry which is preliminary data.</text>
</comment>
<protein>
    <submittedName>
        <fullName evidence="2">Uncharacterized protein</fullName>
    </submittedName>
</protein>
<dbReference type="AlphaFoldDB" id="A0A640KNP8"/>